<organism evidence="3 4">
    <name type="scientific">Dipteronia sinensis</name>
    <dbReference type="NCBI Taxonomy" id="43782"/>
    <lineage>
        <taxon>Eukaryota</taxon>
        <taxon>Viridiplantae</taxon>
        <taxon>Streptophyta</taxon>
        <taxon>Embryophyta</taxon>
        <taxon>Tracheophyta</taxon>
        <taxon>Spermatophyta</taxon>
        <taxon>Magnoliopsida</taxon>
        <taxon>eudicotyledons</taxon>
        <taxon>Gunneridae</taxon>
        <taxon>Pentapetalae</taxon>
        <taxon>rosids</taxon>
        <taxon>malvids</taxon>
        <taxon>Sapindales</taxon>
        <taxon>Sapindaceae</taxon>
        <taxon>Hippocastanoideae</taxon>
        <taxon>Acereae</taxon>
        <taxon>Dipteronia</taxon>
    </lineage>
</organism>
<keyword evidence="2" id="KW-0812">Transmembrane</keyword>
<feature type="transmembrane region" description="Helical" evidence="2">
    <location>
        <begin position="89"/>
        <end position="112"/>
    </location>
</feature>
<keyword evidence="4" id="KW-1185">Reference proteome</keyword>
<protein>
    <submittedName>
        <fullName evidence="3">Uncharacterized protein</fullName>
    </submittedName>
</protein>
<dbReference type="AlphaFoldDB" id="A0AAD9ZJS4"/>
<keyword evidence="1" id="KW-0175">Coiled coil</keyword>
<feature type="transmembrane region" description="Helical" evidence="2">
    <location>
        <begin position="60"/>
        <end position="77"/>
    </location>
</feature>
<keyword evidence="2" id="KW-0472">Membrane</keyword>
<dbReference type="PANTHER" id="PTHR36073">
    <property type="match status" value="1"/>
</dbReference>
<accession>A0AAD9ZJS4</accession>
<proteinExistence type="predicted"/>
<feature type="coiled-coil region" evidence="1">
    <location>
        <begin position="122"/>
        <end position="184"/>
    </location>
</feature>
<feature type="transmembrane region" description="Helical" evidence="2">
    <location>
        <begin position="351"/>
        <end position="369"/>
    </location>
</feature>
<dbReference type="PANTHER" id="PTHR36073:SF1">
    <property type="entry name" value="OS01G0962100 PROTEIN"/>
    <property type="match status" value="1"/>
</dbReference>
<reference evidence="3" key="1">
    <citation type="journal article" date="2023" name="Plant J.">
        <title>Genome sequences and population genomics provide insights into the demographic history, inbreeding, and mutation load of two 'living fossil' tree species of Dipteronia.</title>
        <authorList>
            <person name="Feng Y."/>
            <person name="Comes H.P."/>
            <person name="Chen J."/>
            <person name="Zhu S."/>
            <person name="Lu R."/>
            <person name="Zhang X."/>
            <person name="Li P."/>
            <person name="Qiu J."/>
            <person name="Olsen K.M."/>
            <person name="Qiu Y."/>
        </authorList>
    </citation>
    <scope>NUCLEOTIDE SEQUENCE</scope>
    <source>
        <strain evidence="3">NBL</strain>
    </source>
</reference>
<evidence type="ECO:0000256" key="1">
    <source>
        <dbReference type="SAM" id="Coils"/>
    </source>
</evidence>
<sequence>MEKRERCFGGELSWVIGFWRLDGLDMTYEKGLLVDLMAILNELMATTLTLVTVPFFLGKWAIFFCLKTTFIVIYTWIELVKATVSFHLNMIWGSMLWIAAIISLPVQVLTALQREKLLEEHLDEMQLQLETLVWDRKELEDRLQKAVKERRIVESMLAELEDEHDKAMAKIELLESESQDLKCETLQMREIFGKGRWNFKSHNDTDNRKNVGIADNHGIPSWKSGFKGSDVIFQDLVIPKDTWEGESKSNTELLKLLKTGLTSSGTINSFTPDIIPRNVETNGVLDERRGVAVSQSVFSALLSLLVGMIIWEAEDPCMPLVVALFTVVGMSLKSVVQFFSTIKNKPASDAVALLSFNWFILGTLTYPTLPRVARMLSTLAIRFGDQTMSWIGFSST</sequence>
<name>A0AAD9ZJS4_9ROSI</name>
<feature type="transmembrane region" description="Helical" evidence="2">
    <location>
        <begin position="317"/>
        <end position="339"/>
    </location>
</feature>
<dbReference type="Proteomes" id="UP001281410">
    <property type="component" value="Unassembled WGS sequence"/>
</dbReference>
<feature type="transmembrane region" description="Helical" evidence="2">
    <location>
        <begin position="291"/>
        <end position="311"/>
    </location>
</feature>
<dbReference type="EMBL" id="JANJYJ010000010">
    <property type="protein sequence ID" value="KAK3183486.1"/>
    <property type="molecule type" value="Genomic_DNA"/>
</dbReference>
<evidence type="ECO:0000313" key="4">
    <source>
        <dbReference type="Proteomes" id="UP001281410"/>
    </source>
</evidence>
<evidence type="ECO:0000256" key="2">
    <source>
        <dbReference type="SAM" id="Phobius"/>
    </source>
</evidence>
<comment type="caution">
    <text evidence="3">The sequence shown here is derived from an EMBL/GenBank/DDBJ whole genome shotgun (WGS) entry which is preliminary data.</text>
</comment>
<keyword evidence="2" id="KW-1133">Transmembrane helix</keyword>
<gene>
    <name evidence="3" type="ORF">Dsin_030772</name>
</gene>
<evidence type="ECO:0000313" key="3">
    <source>
        <dbReference type="EMBL" id="KAK3183486.1"/>
    </source>
</evidence>